<comment type="caution">
    <text evidence="2">The sequence shown here is derived from an EMBL/GenBank/DDBJ whole genome shotgun (WGS) entry which is preliminary data.</text>
</comment>
<accession>A0A4Z2H3U3</accession>
<dbReference type="Proteomes" id="UP000314294">
    <property type="component" value="Unassembled WGS sequence"/>
</dbReference>
<proteinExistence type="predicted"/>
<reference evidence="2 3" key="1">
    <citation type="submission" date="2019-03" db="EMBL/GenBank/DDBJ databases">
        <title>First draft genome of Liparis tanakae, snailfish: a comprehensive survey of snailfish specific genes.</title>
        <authorList>
            <person name="Kim W."/>
            <person name="Song I."/>
            <person name="Jeong J.-H."/>
            <person name="Kim D."/>
            <person name="Kim S."/>
            <person name="Ryu S."/>
            <person name="Song J.Y."/>
            <person name="Lee S.K."/>
        </authorList>
    </citation>
    <scope>NUCLEOTIDE SEQUENCE [LARGE SCALE GENOMIC DNA]</scope>
    <source>
        <tissue evidence="2">Muscle</tissue>
    </source>
</reference>
<evidence type="ECO:0000256" key="1">
    <source>
        <dbReference type="SAM" id="MobiDB-lite"/>
    </source>
</evidence>
<feature type="region of interest" description="Disordered" evidence="1">
    <location>
        <begin position="97"/>
        <end position="127"/>
    </location>
</feature>
<evidence type="ECO:0000313" key="2">
    <source>
        <dbReference type="EMBL" id="TNN60271.1"/>
    </source>
</evidence>
<protein>
    <submittedName>
        <fullName evidence="2">Uncharacterized protein</fullName>
    </submittedName>
</protein>
<gene>
    <name evidence="2" type="ORF">EYF80_029524</name>
</gene>
<sequence length="288" mass="32323">MRRRSGTVMMRTKGNASEASVDFTTHRATMHASWMMLDARQRGDPHVQEDAKEYRQRDEAQHLTNENSHAKPGHPLFFHLLDHGLFAGRRGFAHDGERVDVSDGAHGGRGEPRQAKERTEGTQNDDEQKVQVEAGAFDQFTQQASEGNSGRQRSEIDEDDGGEALHVHGVFEVADHLLLEVGHRLQEVFALHIRGRNYDAAVQEFIDAIQEVLSVVGEIGHLFHIYLVGHERGEGASDLVIVYVGLTWTEQDENKANGNRDLQHGLQKDRLVQPDEGHGRLLQEVNRA</sequence>
<dbReference type="EMBL" id="SRLO01000337">
    <property type="protein sequence ID" value="TNN60271.1"/>
    <property type="molecule type" value="Genomic_DNA"/>
</dbReference>
<name>A0A4Z2H3U3_9TELE</name>
<evidence type="ECO:0000313" key="3">
    <source>
        <dbReference type="Proteomes" id="UP000314294"/>
    </source>
</evidence>
<organism evidence="2 3">
    <name type="scientific">Liparis tanakae</name>
    <name type="common">Tanaka's snailfish</name>
    <dbReference type="NCBI Taxonomy" id="230148"/>
    <lineage>
        <taxon>Eukaryota</taxon>
        <taxon>Metazoa</taxon>
        <taxon>Chordata</taxon>
        <taxon>Craniata</taxon>
        <taxon>Vertebrata</taxon>
        <taxon>Euteleostomi</taxon>
        <taxon>Actinopterygii</taxon>
        <taxon>Neopterygii</taxon>
        <taxon>Teleostei</taxon>
        <taxon>Neoteleostei</taxon>
        <taxon>Acanthomorphata</taxon>
        <taxon>Eupercaria</taxon>
        <taxon>Perciformes</taxon>
        <taxon>Cottioidei</taxon>
        <taxon>Cottales</taxon>
        <taxon>Liparidae</taxon>
        <taxon>Liparis</taxon>
    </lineage>
</organism>
<dbReference type="AlphaFoldDB" id="A0A4Z2H3U3"/>
<keyword evidence="3" id="KW-1185">Reference proteome</keyword>